<gene>
    <name evidence="2" type="ORF">CBM2587_A90026</name>
</gene>
<protein>
    <submittedName>
        <fullName evidence="2">Uncharacterized protein</fullName>
    </submittedName>
</protein>
<dbReference type="EMBL" id="OFSQ01000028">
    <property type="protein sequence ID" value="SOY57433.1"/>
    <property type="molecule type" value="Genomic_DNA"/>
</dbReference>
<dbReference type="Proteomes" id="UP000256780">
    <property type="component" value="Chromosome CBM2587_a"/>
</dbReference>
<feature type="region of interest" description="Disordered" evidence="1">
    <location>
        <begin position="51"/>
        <end position="72"/>
    </location>
</feature>
<evidence type="ECO:0000313" key="2">
    <source>
        <dbReference type="EMBL" id="SOY57433.1"/>
    </source>
</evidence>
<name>A0A375BWT4_9BURK</name>
<sequence>MTNRGNFRVPALQRTVDRAGALQYHRRFTRHQWLSHPAAYEAVFHADAHRLNPSHKPGREHPNNFLPKIAKD</sequence>
<proteinExistence type="predicted"/>
<organism evidence="2">
    <name type="scientific">Cupriavidus taiwanensis</name>
    <dbReference type="NCBI Taxonomy" id="164546"/>
    <lineage>
        <taxon>Bacteria</taxon>
        <taxon>Pseudomonadati</taxon>
        <taxon>Pseudomonadota</taxon>
        <taxon>Betaproteobacteria</taxon>
        <taxon>Burkholderiales</taxon>
        <taxon>Burkholderiaceae</taxon>
        <taxon>Cupriavidus</taxon>
    </lineage>
</organism>
<reference evidence="2" key="1">
    <citation type="submission" date="2018-01" db="EMBL/GenBank/DDBJ databases">
        <authorList>
            <person name="Clerissi C."/>
        </authorList>
    </citation>
    <scope>NUCLEOTIDE SEQUENCE</scope>
    <source>
        <strain evidence="2">Cupriavidus sp. LMG 19464</strain>
    </source>
</reference>
<dbReference type="AlphaFoldDB" id="A0A375BWT4"/>
<accession>A0A375BWT4</accession>
<evidence type="ECO:0000256" key="1">
    <source>
        <dbReference type="SAM" id="MobiDB-lite"/>
    </source>
</evidence>
<comment type="caution">
    <text evidence="2">The sequence shown here is derived from an EMBL/GenBank/DDBJ whole genome shotgun (WGS) entry which is preliminary data.</text>
</comment>